<evidence type="ECO:0000313" key="2">
    <source>
        <dbReference type="EnsemblMetazoa" id="AALFPA23_018093.P26555"/>
    </source>
</evidence>
<dbReference type="RefSeq" id="XP_019563504.1">
    <property type="nucleotide sequence ID" value="XM_019707959.3"/>
</dbReference>
<accession>A0ABM1ZFZ7</accession>
<keyword evidence="3" id="KW-1185">Reference proteome</keyword>
<sequence>MENVIEDIISESTAGDAADMGQDLPKMPSFGGAGNFKMPSMEEFIKMLENMDNLSDEEKEQLKLDVMKNSMGSRKMEAGLSDYMVFLVMVLLIASVFVFFGYKLYLSLTEKERKLQEKQKAKQSKKKK</sequence>
<organism evidence="2 3">
    <name type="scientific">Aedes albopictus</name>
    <name type="common">Asian tiger mosquito</name>
    <name type="synonym">Stegomyia albopicta</name>
    <dbReference type="NCBI Taxonomy" id="7160"/>
    <lineage>
        <taxon>Eukaryota</taxon>
        <taxon>Metazoa</taxon>
        <taxon>Ecdysozoa</taxon>
        <taxon>Arthropoda</taxon>
        <taxon>Hexapoda</taxon>
        <taxon>Insecta</taxon>
        <taxon>Pterygota</taxon>
        <taxon>Neoptera</taxon>
        <taxon>Endopterygota</taxon>
        <taxon>Diptera</taxon>
        <taxon>Nematocera</taxon>
        <taxon>Culicoidea</taxon>
        <taxon>Culicidae</taxon>
        <taxon>Culicinae</taxon>
        <taxon>Aedini</taxon>
        <taxon>Aedes</taxon>
        <taxon>Stegomyia</taxon>
    </lineage>
</organism>
<reference evidence="2" key="2">
    <citation type="submission" date="2025-05" db="UniProtKB">
        <authorList>
            <consortium name="EnsemblMetazoa"/>
        </authorList>
    </citation>
    <scope>IDENTIFICATION</scope>
    <source>
        <strain evidence="2">Foshan</strain>
    </source>
</reference>
<keyword evidence="1" id="KW-1133">Transmembrane helix</keyword>
<dbReference type="EnsemblMetazoa" id="AALFPA23_018093.R26555">
    <property type="protein sequence ID" value="AALFPA23_018093.P26555"/>
    <property type="gene ID" value="AALFPA23_018093"/>
</dbReference>
<dbReference type="GeneID" id="109431691"/>
<proteinExistence type="predicted"/>
<reference evidence="3" key="1">
    <citation type="journal article" date="2015" name="Proc. Natl. Acad. Sci. U.S.A.">
        <title>Genome sequence of the Asian Tiger mosquito, Aedes albopictus, reveals insights into its biology, genetics, and evolution.</title>
        <authorList>
            <person name="Chen X.G."/>
            <person name="Jiang X."/>
            <person name="Gu J."/>
            <person name="Xu M."/>
            <person name="Wu Y."/>
            <person name="Deng Y."/>
            <person name="Zhang C."/>
            <person name="Bonizzoni M."/>
            <person name="Dermauw W."/>
            <person name="Vontas J."/>
            <person name="Armbruster P."/>
            <person name="Huang X."/>
            <person name="Yang Y."/>
            <person name="Zhang H."/>
            <person name="He W."/>
            <person name="Peng H."/>
            <person name="Liu Y."/>
            <person name="Wu K."/>
            <person name="Chen J."/>
            <person name="Lirakis M."/>
            <person name="Topalis P."/>
            <person name="Van Leeuwen T."/>
            <person name="Hall A.B."/>
            <person name="Jiang X."/>
            <person name="Thorpe C."/>
            <person name="Mueller R.L."/>
            <person name="Sun C."/>
            <person name="Waterhouse R.M."/>
            <person name="Yan G."/>
            <person name="Tu Z.J."/>
            <person name="Fang X."/>
            <person name="James A.A."/>
        </authorList>
    </citation>
    <scope>NUCLEOTIDE SEQUENCE [LARGE SCALE GENOMIC DNA]</scope>
    <source>
        <strain evidence="3">Foshan</strain>
    </source>
</reference>
<feature type="transmembrane region" description="Helical" evidence="1">
    <location>
        <begin position="83"/>
        <end position="105"/>
    </location>
</feature>
<evidence type="ECO:0000313" key="3">
    <source>
        <dbReference type="Proteomes" id="UP000069940"/>
    </source>
</evidence>
<keyword evidence="1" id="KW-0812">Transmembrane</keyword>
<protein>
    <submittedName>
        <fullName evidence="2">Uncharacterized protein</fullName>
    </submittedName>
</protein>
<evidence type="ECO:0000256" key="1">
    <source>
        <dbReference type="SAM" id="Phobius"/>
    </source>
</evidence>
<name>A0ABM1ZFZ7_AEDAL</name>
<keyword evidence="1" id="KW-0472">Membrane</keyword>
<dbReference type="Proteomes" id="UP000069940">
    <property type="component" value="Unassembled WGS sequence"/>
</dbReference>